<dbReference type="InterPro" id="IPR023347">
    <property type="entry name" value="Lysozyme_dom_sf"/>
</dbReference>
<dbReference type="InterPro" id="IPR023346">
    <property type="entry name" value="Lysozyme-like_dom_sf"/>
</dbReference>
<dbReference type="EMBL" id="CP065053">
    <property type="protein sequence ID" value="QPI49221.1"/>
    <property type="molecule type" value="Genomic_DNA"/>
</dbReference>
<gene>
    <name evidence="3" type="ORF">IV454_27815</name>
</gene>
<dbReference type="Proteomes" id="UP000662888">
    <property type="component" value="Chromosome"/>
</dbReference>
<keyword evidence="1" id="KW-0929">Antimicrobial</keyword>
<sequence>MDFIRIWENGNLEDDFLEPYNDHKNYCTIGVGHLIDGQVSQLQNDFSELADIRRARFFIAF</sequence>
<dbReference type="Gene3D" id="1.10.530.40">
    <property type="match status" value="1"/>
</dbReference>
<organism evidence="3 4">
    <name type="scientific">Massilia antarctica</name>
    <dbReference type="NCBI Taxonomy" id="2765360"/>
    <lineage>
        <taxon>Bacteria</taxon>
        <taxon>Pseudomonadati</taxon>
        <taxon>Pseudomonadota</taxon>
        <taxon>Betaproteobacteria</taxon>
        <taxon>Burkholderiales</taxon>
        <taxon>Oxalobacteraceae</taxon>
        <taxon>Telluria group</taxon>
        <taxon>Massilia</taxon>
    </lineage>
</organism>
<proteinExistence type="predicted"/>
<dbReference type="SUPFAM" id="SSF53955">
    <property type="entry name" value="Lysozyme-like"/>
    <property type="match status" value="1"/>
</dbReference>
<reference evidence="3 4" key="1">
    <citation type="submission" date="2020-11" db="EMBL/GenBank/DDBJ databases">
        <authorList>
            <person name="Sun Q."/>
        </authorList>
    </citation>
    <scope>NUCLEOTIDE SEQUENCE [LARGE SCALE GENOMIC DNA]</scope>
    <source>
        <strain evidence="3 4">P8398</strain>
    </source>
</reference>
<accession>A0AA48WC50</accession>
<evidence type="ECO:0000256" key="1">
    <source>
        <dbReference type="ARBA" id="ARBA00022529"/>
    </source>
</evidence>
<protein>
    <recommendedName>
        <fullName evidence="5">Lysozyme</fullName>
    </recommendedName>
</protein>
<evidence type="ECO:0000313" key="4">
    <source>
        <dbReference type="Proteomes" id="UP000662888"/>
    </source>
</evidence>
<evidence type="ECO:0008006" key="5">
    <source>
        <dbReference type="Google" id="ProtNLM"/>
    </source>
</evidence>
<evidence type="ECO:0000313" key="3">
    <source>
        <dbReference type="EMBL" id="QPI49221.1"/>
    </source>
</evidence>
<evidence type="ECO:0000256" key="2">
    <source>
        <dbReference type="ARBA" id="ARBA00022638"/>
    </source>
</evidence>
<name>A0AA48WC50_9BURK</name>
<keyword evidence="2" id="KW-0081">Bacteriolytic enzyme</keyword>
<dbReference type="RefSeq" id="WP_206088793.1">
    <property type="nucleotide sequence ID" value="NZ_CP065053.1"/>
</dbReference>
<keyword evidence="4" id="KW-1185">Reference proteome</keyword>